<dbReference type="EMBL" id="CP006568">
    <property type="protein sequence ID" value="AHF73236.1"/>
    <property type="molecule type" value="Genomic_DNA"/>
</dbReference>
<dbReference type="Proteomes" id="UP000019025">
    <property type="component" value="Chromosome"/>
</dbReference>
<dbReference type="InterPro" id="IPR021242">
    <property type="entry name" value="DUF2799"/>
</dbReference>
<dbReference type="eggNOG" id="ENOG503372C">
    <property type="taxonomic scope" value="Bacteria"/>
</dbReference>
<dbReference type="RefSeq" id="WP_071882125.1">
    <property type="nucleotide sequence ID" value="NZ_CP006568.1"/>
</dbReference>
<sequence>MMIKLFLIPWALLLLAGCSGDDLAASAPSRDSTWHQAGYRDAVAGKAVRDNDTLTEWYGTLQVDREDYLSGYSAGQAELCRSATLRAWGEKGRNFPTSCDGIANAELLRQQWQTGMDRASH</sequence>
<dbReference type="HOGENOM" id="CLU_128661_0_0_6"/>
<evidence type="ECO:0000313" key="2">
    <source>
        <dbReference type="EMBL" id="AHF73236.1"/>
    </source>
</evidence>
<name>W0HHK4_9GAMM</name>
<feature type="signal peptide" evidence="1">
    <location>
        <begin position="1"/>
        <end position="24"/>
    </location>
</feature>
<feature type="chain" id="PRO_5004789925" evidence="1">
    <location>
        <begin position="25"/>
        <end position="121"/>
    </location>
</feature>
<dbReference type="NCBIfam" id="NF008518">
    <property type="entry name" value="PRK11443.1"/>
    <property type="match status" value="1"/>
</dbReference>
<keyword evidence="1" id="KW-0732">Signal</keyword>
<protein>
    <submittedName>
        <fullName evidence="2">Lipoprotein</fullName>
    </submittedName>
</protein>
<evidence type="ECO:0000256" key="1">
    <source>
        <dbReference type="SAM" id="SignalP"/>
    </source>
</evidence>
<dbReference type="KEGG" id="pes:SOPEG_0746"/>
<reference evidence="2 3" key="1">
    <citation type="journal article" date="2014" name="Genome Biol. Evol.">
        <title>Genome degeneration and adaptation in a nascent stage of symbiosis.</title>
        <authorList>
            <person name="Oakeson K.F."/>
            <person name="Gil R."/>
            <person name="Clayton A.L."/>
            <person name="Dunn D.M."/>
            <person name="von Niederhausern A.C."/>
            <person name="Hamil C."/>
            <person name="Aoyagi A."/>
            <person name="Duval B."/>
            <person name="Baca A."/>
            <person name="Silva F.J."/>
            <person name="Vallier A."/>
            <person name="Jackson D.G."/>
            <person name="Latorre A."/>
            <person name="Weiss R.B."/>
            <person name="Heddi A."/>
            <person name="Moya A."/>
            <person name="Dale C."/>
        </authorList>
    </citation>
    <scope>NUCLEOTIDE SEQUENCE [LARGE SCALE GENOMIC DNA]</scope>
    <source>
        <strain evidence="3">none</strain>
    </source>
</reference>
<accession>W0HHK4</accession>
<organism evidence="2 3">
    <name type="scientific">Candidatus Sodalis pierantonii str. SOPE</name>
    <dbReference type="NCBI Taxonomy" id="2342"/>
    <lineage>
        <taxon>Bacteria</taxon>
        <taxon>Pseudomonadati</taxon>
        <taxon>Pseudomonadota</taxon>
        <taxon>Gammaproteobacteria</taxon>
        <taxon>Enterobacterales</taxon>
        <taxon>Bruguierivoracaceae</taxon>
        <taxon>Sodalis</taxon>
    </lineage>
</organism>
<keyword evidence="2" id="KW-0449">Lipoprotein</keyword>
<gene>
    <name evidence="2" type="ORF">SOPEG_0746</name>
</gene>
<dbReference type="Pfam" id="PF10973">
    <property type="entry name" value="DUF2799"/>
    <property type="match status" value="1"/>
</dbReference>
<evidence type="ECO:0000313" key="3">
    <source>
        <dbReference type="Proteomes" id="UP000019025"/>
    </source>
</evidence>
<dbReference type="PROSITE" id="PS51257">
    <property type="entry name" value="PROKAR_LIPOPROTEIN"/>
    <property type="match status" value="1"/>
</dbReference>
<dbReference type="AlphaFoldDB" id="W0HHK4"/>
<proteinExistence type="predicted"/>
<keyword evidence="3" id="KW-1185">Reference proteome</keyword>